<keyword evidence="5" id="KW-0611">Plant defense</keyword>
<dbReference type="FunFam" id="1.10.10.10:FF:000322">
    <property type="entry name" value="Probable disease resistance protein At1g63360"/>
    <property type="match status" value="1"/>
</dbReference>
<evidence type="ECO:0000259" key="9">
    <source>
        <dbReference type="Pfam" id="PF18052"/>
    </source>
</evidence>
<feature type="compositionally biased region" description="Polar residues" evidence="7">
    <location>
        <begin position="1417"/>
        <end position="1426"/>
    </location>
</feature>
<reference evidence="12" key="2">
    <citation type="submission" date="2015-06" db="UniProtKB">
        <authorList>
            <consortium name="EnsemblPlants"/>
        </authorList>
    </citation>
    <scope>IDENTIFICATION</scope>
</reference>
<dbReference type="Gene3D" id="1.10.10.10">
    <property type="entry name" value="Winged helix-like DNA-binding domain superfamily/Winged helix DNA-binding domain"/>
    <property type="match status" value="1"/>
</dbReference>
<feature type="domain" description="Disease resistance protein winged helix" evidence="10">
    <location>
        <begin position="434"/>
        <end position="505"/>
    </location>
</feature>
<dbReference type="InterPro" id="IPR008511">
    <property type="entry name" value="ROH1-like"/>
</dbReference>
<keyword evidence="2" id="KW-0433">Leucine-rich repeat</keyword>
<protein>
    <recommendedName>
        <fullName evidence="14">AAA+ ATPase domain-containing protein</fullName>
    </recommendedName>
</protein>
<dbReference type="Pfam" id="PF23598">
    <property type="entry name" value="LRR_14"/>
    <property type="match status" value="1"/>
</dbReference>
<dbReference type="GO" id="GO:0009626">
    <property type="term" value="P:plant-type hypersensitive response"/>
    <property type="evidence" value="ECO:0007669"/>
    <property type="project" value="UniProtKB-ARBA"/>
</dbReference>
<dbReference type="Pfam" id="PF23559">
    <property type="entry name" value="WHD_DRP"/>
    <property type="match status" value="1"/>
</dbReference>
<keyword evidence="6" id="KW-0175">Coiled coil</keyword>
<dbReference type="PRINTS" id="PR00364">
    <property type="entry name" value="DISEASERSIST"/>
</dbReference>
<dbReference type="InterPro" id="IPR041118">
    <property type="entry name" value="Rx_N"/>
</dbReference>
<dbReference type="InterPro" id="IPR058922">
    <property type="entry name" value="WHD_DRP"/>
</dbReference>
<evidence type="ECO:0000256" key="6">
    <source>
        <dbReference type="ARBA" id="ARBA00023054"/>
    </source>
</evidence>
<evidence type="ECO:0000259" key="10">
    <source>
        <dbReference type="Pfam" id="PF23559"/>
    </source>
</evidence>
<dbReference type="PANTHER" id="PTHR23155">
    <property type="entry name" value="DISEASE RESISTANCE PROTEIN RP"/>
    <property type="match status" value="1"/>
</dbReference>
<evidence type="ECO:0000256" key="5">
    <source>
        <dbReference type="ARBA" id="ARBA00022821"/>
    </source>
</evidence>
<dbReference type="HOGENOM" id="CLU_252780_0_0_1"/>
<dbReference type="Gene3D" id="3.80.10.10">
    <property type="entry name" value="Ribonuclease Inhibitor"/>
    <property type="match status" value="1"/>
</dbReference>
<keyword evidence="13" id="KW-1185">Reference proteome</keyword>
<dbReference type="Pfam" id="PF18052">
    <property type="entry name" value="Rx_N"/>
    <property type="match status" value="1"/>
</dbReference>
<dbReference type="STRING" id="4529.A0A0E0R610"/>
<reference evidence="13" key="1">
    <citation type="submission" date="2013-06" db="EMBL/GenBank/DDBJ databases">
        <authorList>
            <person name="Zhao Q."/>
        </authorList>
    </citation>
    <scope>NUCLEOTIDE SEQUENCE</scope>
    <source>
        <strain evidence="13">cv. W1943</strain>
    </source>
</reference>
<organism evidence="12 13">
    <name type="scientific">Oryza rufipogon</name>
    <name type="common">Brownbeard rice</name>
    <name type="synonym">Asian wild rice</name>
    <dbReference type="NCBI Taxonomy" id="4529"/>
    <lineage>
        <taxon>Eukaryota</taxon>
        <taxon>Viridiplantae</taxon>
        <taxon>Streptophyta</taxon>
        <taxon>Embryophyta</taxon>
        <taxon>Tracheophyta</taxon>
        <taxon>Spermatophyta</taxon>
        <taxon>Magnoliopsida</taxon>
        <taxon>Liliopsida</taxon>
        <taxon>Poales</taxon>
        <taxon>Poaceae</taxon>
        <taxon>BOP clade</taxon>
        <taxon>Oryzoideae</taxon>
        <taxon>Oryzeae</taxon>
        <taxon>Oryzinae</taxon>
        <taxon>Oryza</taxon>
    </lineage>
</organism>
<dbReference type="GO" id="GO:0042742">
    <property type="term" value="P:defense response to bacterium"/>
    <property type="evidence" value="ECO:0007669"/>
    <property type="project" value="UniProtKB-ARBA"/>
</dbReference>
<evidence type="ECO:0000256" key="2">
    <source>
        <dbReference type="ARBA" id="ARBA00022614"/>
    </source>
</evidence>
<evidence type="ECO:0008006" key="14">
    <source>
        <dbReference type="Google" id="ProtNLM"/>
    </source>
</evidence>
<feature type="compositionally biased region" description="Basic and acidic residues" evidence="7">
    <location>
        <begin position="1404"/>
        <end position="1416"/>
    </location>
</feature>
<dbReference type="OMA" id="HERYQLD"/>
<evidence type="ECO:0000256" key="3">
    <source>
        <dbReference type="ARBA" id="ARBA00022737"/>
    </source>
</evidence>
<evidence type="ECO:0000256" key="1">
    <source>
        <dbReference type="ARBA" id="ARBA00008894"/>
    </source>
</evidence>
<dbReference type="eggNOG" id="KOG4658">
    <property type="taxonomic scope" value="Eukaryota"/>
</dbReference>
<feature type="region of interest" description="Disordered" evidence="7">
    <location>
        <begin position="1404"/>
        <end position="1426"/>
    </location>
</feature>
<dbReference type="InterPro" id="IPR002182">
    <property type="entry name" value="NB-ARC"/>
</dbReference>
<dbReference type="InterPro" id="IPR032675">
    <property type="entry name" value="LRR_dom_sf"/>
</dbReference>
<dbReference type="InterPro" id="IPR055414">
    <property type="entry name" value="LRR_R13L4/SHOC2-like"/>
</dbReference>
<feature type="domain" description="Disease resistance N-terminal" evidence="9">
    <location>
        <begin position="11"/>
        <end position="98"/>
    </location>
</feature>
<dbReference type="Proteomes" id="UP000008022">
    <property type="component" value="Unassembled WGS sequence"/>
</dbReference>
<dbReference type="SUPFAM" id="SSF52540">
    <property type="entry name" value="P-loop containing nucleoside triphosphate hydrolases"/>
    <property type="match status" value="1"/>
</dbReference>
<name>A0A0E0R610_ORYRU</name>
<dbReference type="EnsemblPlants" id="ORUFI11G07500.1">
    <property type="protein sequence ID" value="ORUFI11G07500.1"/>
    <property type="gene ID" value="ORUFI11G07500"/>
</dbReference>
<accession>A0A0E0R610</accession>
<dbReference type="GO" id="GO:0043531">
    <property type="term" value="F:ADP binding"/>
    <property type="evidence" value="ECO:0007669"/>
    <property type="project" value="InterPro"/>
</dbReference>
<dbReference type="Gene3D" id="3.40.50.300">
    <property type="entry name" value="P-loop containing nucleotide triphosphate hydrolases"/>
    <property type="match status" value="1"/>
</dbReference>
<comment type="similarity">
    <text evidence="1">Belongs to the disease resistance NB-LRR family.</text>
</comment>
<sequence>MDAPASFSLGAMGPLLRKLNSLLQTPEIRLPTPLKDGVELLKEEVEEISGALLEQTKVDSPSHKARYWMEEVRELSYHIEDCIDTMMPRLSDAKNRSRISRSVRARGYKVGRVRIARLPKKPEPSTMIAELTDLVREASERHQRYQLDDGCDLFSADGWAPVTCRNIARNLVGIDEPKSKLTKLLTDEAEEQLKVVCIFGAPGIGKTTLAEELYRELGRRFECRAFVRASRKPDTRRILEAILSQVQRSPRPSDACTVQSLIDYLREFLKYKRYFIVIDELCETATWDIVNNAFPKSNNCSILITTTEIEEVALECCGYHSDNIFGMKPLGIHDSAKLFFSTVFGSEQQCPNELNEVSYRIIRKCGGLPLATISISGLLASQPDNSALWQQVDKCLCSNLSSSPTLEETLKEVIKFSYSSLLDHLKTCFLYLTLYPEGYTILKGDLLKQWIAECFIPVIEGKDTEGVAESCLYELVNRGMIQLVQMDYNDQMVSCTVHHIVFDLIIHKSKEEKFITAMDYSQTTTLTMEVRRLSLHFSSAKYATKVAGITLSQIRSFAFFGLLKCMPSIVDFKLLRVLILEFWGEYSGCTSLNLTRLYRLFQLRYLKVSSNIIIELPVHMQGLKYLETLEIDGRVSAVPLDIVYLPGLLHLILRNETKLPDYVGRIRSLRTLYFDLGNNSENNVLSIGKLTNLQDLHLTCSRMLSDDHLKRNLVALASCIVKLGRLKSVALAPGTGTSGSAIIFDGANNVSSPPILIERLELLPPICIFCTLPKWIGLLKKLCVLKVSVRELLLNDINSLSELPDLTVLHLHVWRAPVGQIIFMRGSLPVLKYLKFTCGVLCLAFEEEALPNLQKLKVGFNAHRGELYGSLLVGVEQLLNLKELAGRIGEDADAEEPDMRAAESALKDAIRNHARFTNYINIKRVYGFKEEFYEPPVKPNVIPDKDIEQHGIQEKDSSSERPGGGSGALSMWSSSNIDHDIEEFQNKADNLLYCLVYSDPPAPEVLSLTWMHCLVDSFLTCLGEFRALLLRRRAEAINQPQLDCVIADFFVLAVKALDICNVVSHGICAVRRWGSQAAVATSALALPDQAVPINEGQIRRVRRVLADITVCMLSDMQGNFCGEVVGQRWSTTTTRSGGSSKQSHSSGTSLGSIYRAHFGVYSGSWSAAKQLQAIAEGLPVPGAFDIAAVGGLPSAVRTMGDLMFAVAWLLVVAIPCQGRGLQAHLFTWSATHFPNITLYDRILEESKKEGRSNSCGLLKEIGQIERCSWQLLEMTEVIEFPLAKEEDADVRGAAREMAQACDSLEAGLDPLLRKVREMFHQIGRTRIEILDKRKSTAGAAGADQTQGLDKPTKLIPREGVVAPSNKPWKKFVDAVKTNLEGGVRGAAAQHIPSNKPWKMFVDAVKTDPEVGREGRPSRSQNTYGPN</sequence>
<dbReference type="Gramene" id="ORUFI11G07500.1">
    <property type="protein sequence ID" value="ORUFI11G07500.1"/>
    <property type="gene ID" value="ORUFI11G07500"/>
</dbReference>
<proteinExistence type="inferred from homology"/>
<keyword evidence="3" id="KW-0677">Repeat</keyword>
<dbReference type="InterPro" id="IPR036388">
    <property type="entry name" value="WH-like_DNA-bd_sf"/>
</dbReference>
<feature type="domain" description="Disease resistance R13L4/SHOC-2-like LRR" evidence="11">
    <location>
        <begin position="553"/>
        <end position="914"/>
    </location>
</feature>
<evidence type="ECO:0000256" key="4">
    <source>
        <dbReference type="ARBA" id="ARBA00022741"/>
    </source>
</evidence>
<dbReference type="InterPro" id="IPR044974">
    <property type="entry name" value="Disease_R_plants"/>
</dbReference>
<evidence type="ECO:0000259" key="8">
    <source>
        <dbReference type="Pfam" id="PF00931"/>
    </source>
</evidence>
<evidence type="ECO:0000259" key="11">
    <source>
        <dbReference type="Pfam" id="PF23598"/>
    </source>
</evidence>
<dbReference type="SUPFAM" id="SSF52058">
    <property type="entry name" value="L domain-like"/>
    <property type="match status" value="1"/>
</dbReference>
<dbReference type="GO" id="GO:0002758">
    <property type="term" value="P:innate immune response-activating signaling pathway"/>
    <property type="evidence" value="ECO:0007669"/>
    <property type="project" value="UniProtKB-ARBA"/>
</dbReference>
<dbReference type="InterPro" id="IPR027417">
    <property type="entry name" value="P-loop_NTPase"/>
</dbReference>
<keyword evidence="4" id="KW-0547">Nucleotide-binding</keyword>
<evidence type="ECO:0000313" key="12">
    <source>
        <dbReference type="EnsemblPlants" id="ORUFI11G07500.1"/>
    </source>
</evidence>
<dbReference type="Gene3D" id="1.20.5.4130">
    <property type="match status" value="1"/>
</dbReference>
<dbReference type="PANTHER" id="PTHR23155:SF1198">
    <property type="entry name" value="DISEASE RESISTANCE PROTEIN RGA5"/>
    <property type="match status" value="1"/>
</dbReference>
<evidence type="ECO:0000313" key="13">
    <source>
        <dbReference type="Proteomes" id="UP000008022"/>
    </source>
</evidence>
<dbReference type="Pfam" id="PF00931">
    <property type="entry name" value="NB-ARC"/>
    <property type="match status" value="1"/>
</dbReference>
<dbReference type="Pfam" id="PF05633">
    <property type="entry name" value="ROH1-like"/>
    <property type="match status" value="1"/>
</dbReference>
<feature type="domain" description="NB-ARC" evidence="8">
    <location>
        <begin position="177"/>
        <end position="346"/>
    </location>
</feature>
<evidence type="ECO:0000256" key="7">
    <source>
        <dbReference type="SAM" id="MobiDB-lite"/>
    </source>
</evidence>